<dbReference type="Proteomes" id="UP000265703">
    <property type="component" value="Unassembled WGS sequence"/>
</dbReference>
<reference evidence="2 3" key="1">
    <citation type="submission" date="2018-06" db="EMBL/GenBank/DDBJ databases">
        <title>Comparative genomics reveals the genomic features of Rhizophagus irregularis, R. cerebriforme, R. diaphanum and Gigaspora rosea, and their symbiotic lifestyle signature.</title>
        <authorList>
            <person name="Morin E."/>
            <person name="San Clemente H."/>
            <person name="Chen E.C.H."/>
            <person name="De La Providencia I."/>
            <person name="Hainaut M."/>
            <person name="Kuo A."/>
            <person name="Kohler A."/>
            <person name="Murat C."/>
            <person name="Tang N."/>
            <person name="Roy S."/>
            <person name="Loubradou J."/>
            <person name="Henrissat B."/>
            <person name="Grigoriev I.V."/>
            <person name="Corradi N."/>
            <person name="Roux C."/>
            <person name="Martin F.M."/>
        </authorList>
    </citation>
    <scope>NUCLEOTIDE SEQUENCE [LARGE SCALE GENOMIC DNA]</scope>
    <source>
        <strain evidence="2 3">DAOM 227022</strain>
    </source>
</reference>
<organism evidence="2 3">
    <name type="scientific">Glomus cerebriforme</name>
    <dbReference type="NCBI Taxonomy" id="658196"/>
    <lineage>
        <taxon>Eukaryota</taxon>
        <taxon>Fungi</taxon>
        <taxon>Fungi incertae sedis</taxon>
        <taxon>Mucoromycota</taxon>
        <taxon>Glomeromycotina</taxon>
        <taxon>Glomeromycetes</taxon>
        <taxon>Glomerales</taxon>
        <taxon>Glomeraceae</taxon>
        <taxon>Glomus</taxon>
    </lineage>
</organism>
<proteinExistence type="predicted"/>
<feature type="region of interest" description="Disordered" evidence="1">
    <location>
        <begin position="1"/>
        <end position="60"/>
    </location>
</feature>
<comment type="caution">
    <text evidence="2">The sequence shown here is derived from an EMBL/GenBank/DDBJ whole genome shotgun (WGS) entry which is preliminary data.</text>
</comment>
<dbReference type="EMBL" id="QKYT01000018">
    <property type="protein sequence ID" value="RIA98276.1"/>
    <property type="molecule type" value="Genomic_DNA"/>
</dbReference>
<name>A0A397TMY1_9GLOM</name>
<evidence type="ECO:0000256" key="1">
    <source>
        <dbReference type="SAM" id="MobiDB-lite"/>
    </source>
</evidence>
<accession>A0A397TMY1</accession>
<feature type="compositionally biased region" description="Basic and acidic residues" evidence="1">
    <location>
        <begin position="10"/>
        <end position="22"/>
    </location>
</feature>
<gene>
    <name evidence="2" type="ORF">C1645_813005</name>
</gene>
<feature type="compositionally biased region" description="Basic and acidic residues" evidence="1">
    <location>
        <begin position="30"/>
        <end position="41"/>
    </location>
</feature>
<dbReference type="AlphaFoldDB" id="A0A397TMY1"/>
<sequence>MIHSNTSKKSLQEQDFLKDVHRTSMSPESPKNKEQNQEKTARCTQKQLDNHSELDSPVSLKQKFVLNLDSLENSSQKLDMY</sequence>
<evidence type="ECO:0000313" key="2">
    <source>
        <dbReference type="EMBL" id="RIA98276.1"/>
    </source>
</evidence>
<keyword evidence="3" id="KW-1185">Reference proteome</keyword>
<protein>
    <submittedName>
        <fullName evidence="2">Uncharacterized protein</fullName>
    </submittedName>
</protein>
<evidence type="ECO:0000313" key="3">
    <source>
        <dbReference type="Proteomes" id="UP000265703"/>
    </source>
</evidence>